<dbReference type="SUPFAM" id="SSF81324">
    <property type="entry name" value="Voltage-gated potassium channels"/>
    <property type="match status" value="1"/>
</dbReference>
<evidence type="ECO:0000256" key="4">
    <source>
        <dbReference type="ARBA" id="ARBA00023136"/>
    </source>
</evidence>
<name>A0A6P6YJ40_DERPT</name>
<keyword evidence="3 6" id="KW-1133">Transmembrane helix</keyword>
<evidence type="ECO:0000256" key="6">
    <source>
        <dbReference type="SAM" id="Phobius"/>
    </source>
</evidence>
<feature type="transmembrane region" description="Helical" evidence="6">
    <location>
        <begin position="195"/>
        <end position="216"/>
    </location>
</feature>
<feature type="transmembrane region" description="Helical" evidence="6">
    <location>
        <begin position="126"/>
        <end position="147"/>
    </location>
</feature>
<dbReference type="GO" id="GO:0005249">
    <property type="term" value="F:voltage-gated potassium channel activity"/>
    <property type="evidence" value="ECO:0007669"/>
    <property type="project" value="InterPro"/>
</dbReference>
<keyword evidence="4 6" id="KW-0472">Membrane</keyword>
<feature type="region of interest" description="Disordered" evidence="5">
    <location>
        <begin position="422"/>
        <end position="494"/>
    </location>
</feature>
<protein>
    <submittedName>
        <fullName evidence="9">Potassium voltage-gated channel subfamily KQT member 2-like</fullName>
    </submittedName>
</protein>
<reference evidence="9" key="1">
    <citation type="submission" date="2025-08" db="UniProtKB">
        <authorList>
            <consortium name="RefSeq"/>
        </authorList>
    </citation>
    <scope>IDENTIFICATION</scope>
    <source>
        <strain evidence="9">Airmid</strain>
    </source>
</reference>
<dbReference type="RefSeq" id="XP_027204909.1">
    <property type="nucleotide sequence ID" value="XM_027349108.1"/>
</dbReference>
<evidence type="ECO:0000259" key="7">
    <source>
        <dbReference type="Pfam" id="PF00520"/>
    </source>
</evidence>
<dbReference type="KEGG" id="dpte:113798551"/>
<feature type="transmembrane region" description="Helical" evidence="6">
    <location>
        <begin position="57"/>
        <end position="78"/>
    </location>
</feature>
<dbReference type="InParanoid" id="A0A6P6YJ40"/>
<dbReference type="PRINTS" id="PR00169">
    <property type="entry name" value="KCHANNEL"/>
</dbReference>
<accession>A0A6P6YJ40</accession>
<sequence>MNTGQQNRIPTFPILARHDSNSSTRRRLQRLLQRKKYEKQRFLFHALTYPTNRWALIYHYFVSSLMIIDLAFLSLATVAEYYHWSSIGLIITDGIIFFVLSCEYFIRLWAVPHIPRYRGWRGLLRYIFTPCALLDLLVLIITGVLLVKQVTYTKHYQNTFDWLRFVQILKLIRLDIPFKRWRLVMSVIWMQHQQLYTVFYVCSICLILITFTMYFIEQNEPNTKFTSIPKTLWWSLISLLTIGYGDMYPQTTIGRFIASLMFLFSISLYAVPSGIIATGIALKVAEQKRHKKKHIRRRLPAVLLIQWTWLYYCTIRCRPVTLSSSAAIPFYDIDTYDINRDDDDDEDYNVMRPIVPRNRQQQASPDNENYFYYNRRIQPTKFPFTFRALCNRLNTRENSLSLSLSVSSISLTPTIRSDNDEIQLSQQRQQQQQQQQQQPQQQQPQQQQQQQPQQPQEQEQRQSNIDITSSTIFTNTNNNSDNDNDNNGNNNNDNEDLNIENEIILNDKQLLLTRMLSLLQFQLARLRFQASNPFGDINDLIDRHQMVHEDLIKRLQLVTNRFILLERKLEKSQQQQKQQQQQQPQQQQDQEQQQQPQLQQQQYQPQQQQQQPQP</sequence>
<evidence type="ECO:0000313" key="8">
    <source>
        <dbReference type="Proteomes" id="UP000515146"/>
    </source>
</evidence>
<dbReference type="Gene3D" id="1.20.120.350">
    <property type="entry name" value="Voltage-gated potassium channels. Chain C"/>
    <property type="match status" value="1"/>
</dbReference>
<dbReference type="Pfam" id="PF00520">
    <property type="entry name" value="Ion_trans"/>
    <property type="match status" value="1"/>
</dbReference>
<organism evidence="8 9">
    <name type="scientific">Dermatophagoides pteronyssinus</name>
    <name type="common">European house dust mite</name>
    <dbReference type="NCBI Taxonomy" id="6956"/>
    <lineage>
        <taxon>Eukaryota</taxon>
        <taxon>Metazoa</taxon>
        <taxon>Ecdysozoa</taxon>
        <taxon>Arthropoda</taxon>
        <taxon>Chelicerata</taxon>
        <taxon>Arachnida</taxon>
        <taxon>Acari</taxon>
        <taxon>Acariformes</taxon>
        <taxon>Sarcoptiformes</taxon>
        <taxon>Astigmata</taxon>
        <taxon>Psoroptidia</taxon>
        <taxon>Analgoidea</taxon>
        <taxon>Pyroglyphidae</taxon>
        <taxon>Dermatophagoidinae</taxon>
        <taxon>Dermatophagoides</taxon>
    </lineage>
</organism>
<dbReference type="AlphaFoldDB" id="A0A6P6YJ40"/>
<evidence type="ECO:0000256" key="2">
    <source>
        <dbReference type="ARBA" id="ARBA00022692"/>
    </source>
</evidence>
<dbReference type="Gene3D" id="1.10.287.70">
    <property type="match status" value="1"/>
</dbReference>
<dbReference type="Proteomes" id="UP000515146">
    <property type="component" value="Unplaced"/>
</dbReference>
<feature type="transmembrane region" description="Helical" evidence="6">
    <location>
        <begin position="257"/>
        <end position="283"/>
    </location>
</feature>
<feature type="domain" description="Ion transport" evidence="7">
    <location>
        <begin position="57"/>
        <end position="281"/>
    </location>
</feature>
<evidence type="ECO:0000256" key="3">
    <source>
        <dbReference type="ARBA" id="ARBA00022989"/>
    </source>
</evidence>
<dbReference type="OMA" id="HQMVHED"/>
<keyword evidence="2 6" id="KW-0812">Transmembrane</keyword>
<evidence type="ECO:0000256" key="1">
    <source>
        <dbReference type="ARBA" id="ARBA00004141"/>
    </source>
</evidence>
<dbReference type="PANTHER" id="PTHR47735">
    <property type="entry name" value="POTASSIUM VOLTAGE-GATED CHANNEL SUBFAMILY KQT MEMBER 4"/>
    <property type="match status" value="1"/>
</dbReference>
<feature type="transmembrane region" description="Helical" evidence="6">
    <location>
        <begin position="84"/>
        <end position="106"/>
    </location>
</feature>
<comment type="subcellular location">
    <subcellularLocation>
        <location evidence="1">Membrane</location>
        <topology evidence="1">Multi-pass membrane protein</topology>
    </subcellularLocation>
</comment>
<feature type="region of interest" description="Disordered" evidence="5">
    <location>
        <begin position="570"/>
        <end position="614"/>
    </location>
</feature>
<evidence type="ECO:0000313" key="9">
    <source>
        <dbReference type="RefSeq" id="XP_027204909.1"/>
    </source>
</evidence>
<proteinExistence type="predicted"/>
<feature type="compositionally biased region" description="Low complexity" evidence="5">
    <location>
        <begin position="573"/>
        <end position="614"/>
    </location>
</feature>
<dbReference type="InterPro" id="IPR003937">
    <property type="entry name" value="K_chnl_volt-dep_KCNQ"/>
</dbReference>
<dbReference type="InterPro" id="IPR005821">
    <property type="entry name" value="Ion_trans_dom"/>
</dbReference>
<evidence type="ECO:0000256" key="5">
    <source>
        <dbReference type="SAM" id="MobiDB-lite"/>
    </source>
</evidence>
<dbReference type="PANTHER" id="PTHR47735:SF9">
    <property type="entry name" value="POTASSIUM VOLTAGE-GATED CHANNEL SUBFAMILY KQT MEMBER 4-LIKE ISOFORM X1"/>
    <property type="match status" value="1"/>
</dbReference>
<keyword evidence="8" id="KW-1185">Reference proteome</keyword>
<feature type="compositionally biased region" description="Low complexity" evidence="5">
    <location>
        <begin position="426"/>
        <end position="492"/>
    </location>
</feature>
<dbReference type="InterPro" id="IPR027359">
    <property type="entry name" value="Volt_channel_dom_sf"/>
</dbReference>
<gene>
    <name evidence="9" type="primary">LOC113798551</name>
</gene>
<dbReference type="GO" id="GO:0008076">
    <property type="term" value="C:voltage-gated potassium channel complex"/>
    <property type="evidence" value="ECO:0007669"/>
    <property type="project" value="TreeGrafter"/>
</dbReference>
<dbReference type="PRINTS" id="PR01459">
    <property type="entry name" value="KCNQCHANNEL"/>
</dbReference>
<dbReference type="OrthoDB" id="6512913at2759"/>